<feature type="region of interest" description="Disordered" evidence="1">
    <location>
        <begin position="376"/>
        <end position="443"/>
    </location>
</feature>
<dbReference type="Proteomes" id="UP000327013">
    <property type="component" value="Chromosome 8"/>
</dbReference>
<feature type="region of interest" description="Disordered" evidence="1">
    <location>
        <begin position="114"/>
        <end position="199"/>
    </location>
</feature>
<evidence type="ECO:0000313" key="2">
    <source>
        <dbReference type="EMBL" id="KAE8125675.1"/>
    </source>
</evidence>
<feature type="compositionally biased region" description="Basic and acidic residues" evidence="1">
    <location>
        <begin position="140"/>
        <end position="153"/>
    </location>
</feature>
<proteinExistence type="predicted"/>
<feature type="compositionally biased region" description="Basic and acidic residues" evidence="1">
    <location>
        <begin position="434"/>
        <end position="443"/>
    </location>
</feature>
<organism evidence="2 3">
    <name type="scientific">Carpinus fangiana</name>
    <dbReference type="NCBI Taxonomy" id="176857"/>
    <lineage>
        <taxon>Eukaryota</taxon>
        <taxon>Viridiplantae</taxon>
        <taxon>Streptophyta</taxon>
        <taxon>Embryophyta</taxon>
        <taxon>Tracheophyta</taxon>
        <taxon>Spermatophyta</taxon>
        <taxon>Magnoliopsida</taxon>
        <taxon>eudicotyledons</taxon>
        <taxon>Gunneridae</taxon>
        <taxon>Pentapetalae</taxon>
        <taxon>rosids</taxon>
        <taxon>fabids</taxon>
        <taxon>Fagales</taxon>
        <taxon>Betulaceae</taxon>
        <taxon>Carpinus</taxon>
    </lineage>
</organism>
<dbReference type="EMBL" id="CM017328">
    <property type="protein sequence ID" value="KAE8125675.1"/>
    <property type="molecule type" value="Genomic_DNA"/>
</dbReference>
<accession>A0A5N6RTI7</accession>
<feature type="region of interest" description="Disordered" evidence="1">
    <location>
        <begin position="1"/>
        <end position="45"/>
    </location>
</feature>
<gene>
    <name evidence="2" type="ORF">FH972_020454</name>
</gene>
<sequence length="443" mass="48517">MSNQRQKSPLPENSAEEDQQEEEDKKLQEPSQEPTTGGDERKVATLPLFPLKTSIAREGPILKPCAANAMGSDPIKEMIYSTLASFKEGNIPRMPLELKLTDFKAKSLQASKNLDSPRLPLRTPDKRPFENYAKDGFSQGKEKNIKDKVHGEDGEGEEDKNLQEPSQEPTGGGGDEGKVATRPPSAQNTSIARNGPVREPYVANLMRVYLWKQVTQTVRYSRVSNFKAMSLQASKKFDSPRQPLGTAAERPFENYAKDGFSQGKEKKIKDKVHGEEEEEDKNLQEPSQEPTGGGDERKVPFLPPSAQKTSIARKGPILKPCAGNAMGSDPMKEIISRAIHDALASLGVPVPDPDAEEEDSDSIMFRRAVYFSNHSRPASNINLLDSLPLPSGTPAERPLENSAKDGVSQPQGKEKMIKDKVEGEDGEGEGGGEENPRDDSGSI</sequence>
<feature type="compositionally biased region" description="Basic and acidic residues" evidence="1">
    <location>
        <begin position="123"/>
        <end position="133"/>
    </location>
</feature>
<feature type="compositionally biased region" description="Basic and acidic residues" evidence="1">
    <location>
        <begin position="263"/>
        <end position="274"/>
    </location>
</feature>
<evidence type="ECO:0000313" key="3">
    <source>
        <dbReference type="Proteomes" id="UP000327013"/>
    </source>
</evidence>
<keyword evidence="3" id="KW-1185">Reference proteome</keyword>
<dbReference type="AlphaFoldDB" id="A0A5N6RTI7"/>
<evidence type="ECO:0000256" key="1">
    <source>
        <dbReference type="SAM" id="MobiDB-lite"/>
    </source>
</evidence>
<reference evidence="2 3" key="1">
    <citation type="submission" date="2019-06" db="EMBL/GenBank/DDBJ databases">
        <title>A chromosomal-level reference genome of Carpinus fangiana (Coryloideae, Betulaceae).</title>
        <authorList>
            <person name="Yang X."/>
            <person name="Wang Z."/>
            <person name="Zhang L."/>
            <person name="Hao G."/>
            <person name="Liu J."/>
            <person name="Yang Y."/>
        </authorList>
    </citation>
    <scope>NUCLEOTIDE SEQUENCE [LARGE SCALE GENOMIC DNA]</scope>
    <source>
        <strain evidence="2">Cfa_2016G</strain>
        <tissue evidence="2">Leaf</tissue>
    </source>
</reference>
<name>A0A5N6RTI7_9ROSI</name>
<feature type="compositionally biased region" description="Basic and acidic residues" evidence="1">
    <location>
        <begin position="412"/>
        <end position="423"/>
    </location>
</feature>
<feature type="region of interest" description="Disordered" evidence="1">
    <location>
        <begin position="236"/>
        <end position="328"/>
    </location>
</feature>
<protein>
    <submittedName>
        <fullName evidence="2">Uncharacterized protein</fullName>
    </submittedName>
</protein>